<dbReference type="PROSITE" id="PS50110">
    <property type="entry name" value="RESPONSE_REGULATORY"/>
    <property type="match status" value="1"/>
</dbReference>
<dbReference type="InterPro" id="IPR018062">
    <property type="entry name" value="HTH_AraC-typ_CS"/>
</dbReference>
<feature type="domain" description="HTH araC/xylS-type" evidence="9">
    <location>
        <begin position="299"/>
        <end position="398"/>
    </location>
</feature>
<evidence type="ECO:0000256" key="8">
    <source>
        <dbReference type="PROSITE-ProRule" id="PRU00169"/>
    </source>
</evidence>
<evidence type="ECO:0000256" key="6">
    <source>
        <dbReference type="ARBA" id="ARBA00023125"/>
    </source>
</evidence>
<proteinExistence type="predicted"/>
<keyword evidence="5" id="KW-0805">Transcription regulation</keyword>
<keyword evidence="12" id="KW-1185">Reference proteome</keyword>
<name>A0ABY3SDN0_9BACL</name>
<dbReference type="Proteomes" id="UP001649230">
    <property type="component" value="Chromosome"/>
</dbReference>
<dbReference type="InterPro" id="IPR051552">
    <property type="entry name" value="HptR"/>
</dbReference>
<dbReference type="InterPro" id="IPR011006">
    <property type="entry name" value="CheY-like_superfamily"/>
</dbReference>
<dbReference type="PANTHER" id="PTHR42713:SF3">
    <property type="entry name" value="TRANSCRIPTIONAL REGULATORY PROTEIN HPTR"/>
    <property type="match status" value="1"/>
</dbReference>
<dbReference type="Gene3D" id="1.10.10.60">
    <property type="entry name" value="Homeodomain-like"/>
    <property type="match status" value="2"/>
</dbReference>
<feature type="domain" description="Response regulatory" evidence="10">
    <location>
        <begin position="3"/>
        <end position="120"/>
    </location>
</feature>
<keyword evidence="7" id="KW-0804">Transcription</keyword>
<reference evidence="11 12" key="1">
    <citation type="journal article" date="2024" name="Int. J. Syst. Evol. Microbiol.">
        <title>Paenibacillus hexagrammi sp. nov., a novel bacterium isolated from the gut content of Hexagrammos agrammus.</title>
        <authorList>
            <person name="Jung H.K."/>
            <person name="Kim D.G."/>
            <person name="Zin H."/>
            <person name="Park J."/>
            <person name="Jung H."/>
            <person name="Kim Y.O."/>
            <person name="Kong H.J."/>
            <person name="Kim J.W."/>
            <person name="Kim Y.S."/>
        </authorList>
    </citation>
    <scope>NUCLEOTIDE SEQUENCE [LARGE SCALE GENOMIC DNA]</scope>
    <source>
        <strain evidence="11 12">YPD9-1</strain>
    </source>
</reference>
<dbReference type="EMBL" id="CP090978">
    <property type="protein sequence ID" value="UJF31329.1"/>
    <property type="molecule type" value="Genomic_DNA"/>
</dbReference>
<gene>
    <name evidence="11" type="ORF">L0M14_15840</name>
</gene>
<dbReference type="InterPro" id="IPR001789">
    <property type="entry name" value="Sig_transdc_resp-reg_receiver"/>
</dbReference>
<sequence length="402" mass="46470">MWKLMIADDEPRIRNGLRKALPWEEKEIEVVAEAENGLEALDVAQQVRPDLMFVDINMPFMNGLELIERLKEVLPACIVIVISGHDEFSYAQRAVRLNVFDYLLKPVQRADLSDIVDKAIETLRKDLMEQRHTEWMSNKLQATSSLLREDFMKGWMTGTLSKERIQEERAFYGLHFPGQIGLMLIKPLGKISMNVPNKTWDPQLLEFAVKNIWEEMLQSESTSIVFHLSKGMLCGITALTDISAWMTFQVEFERIVAAYLGVNVLCVQATVEQIDELPQQTEQLIAEINQANSLTPIVLMTKKYLETYYYKEDLSLSEVAEHMNVNANYLSKLLKKELGRSFVDYLTEVRIKKAIQYLNDPTSKMYEIAEKVGYHTQHYFSHTFKKMTGVSPMEFRKRGDHV</sequence>
<dbReference type="InterPro" id="IPR009057">
    <property type="entry name" value="Homeodomain-like_sf"/>
</dbReference>
<protein>
    <submittedName>
        <fullName evidence="11">Response regulator</fullName>
    </submittedName>
</protein>
<accession>A0ABY3SDN0</accession>
<feature type="modified residue" description="4-aspartylphosphate" evidence="8">
    <location>
        <position position="55"/>
    </location>
</feature>
<dbReference type="SMART" id="SM00448">
    <property type="entry name" value="REC"/>
    <property type="match status" value="1"/>
</dbReference>
<dbReference type="InterPro" id="IPR020449">
    <property type="entry name" value="Tscrpt_reg_AraC-type_HTH"/>
</dbReference>
<dbReference type="SUPFAM" id="SSF52172">
    <property type="entry name" value="CheY-like"/>
    <property type="match status" value="1"/>
</dbReference>
<dbReference type="PROSITE" id="PS01124">
    <property type="entry name" value="HTH_ARAC_FAMILY_2"/>
    <property type="match status" value="1"/>
</dbReference>
<evidence type="ECO:0000313" key="11">
    <source>
        <dbReference type="EMBL" id="UJF31329.1"/>
    </source>
</evidence>
<evidence type="ECO:0000256" key="4">
    <source>
        <dbReference type="ARBA" id="ARBA00023012"/>
    </source>
</evidence>
<evidence type="ECO:0000256" key="5">
    <source>
        <dbReference type="ARBA" id="ARBA00023015"/>
    </source>
</evidence>
<comment type="subcellular location">
    <subcellularLocation>
        <location evidence="1">Cytoplasm</location>
    </subcellularLocation>
</comment>
<keyword evidence="6" id="KW-0238">DNA-binding</keyword>
<evidence type="ECO:0000259" key="9">
    <source>
        <dbReference type="PROSITE" id="PS01124"/>
    </source>
</evidence>
<dbReference type="InterPro" id="IPR018060">
    <property type="entry name" value="HTH_AraC"/>
</dbReference>
<dbReference type="SUPFAM" id="SSF46689">
    <property type="entry name" value="Homeodomain-like"/>
    <property type="match status" value="1"/>
</dbReference>
<evidence type="ECO:0000256" key="3">
    <source>
        <dbReference type="ARBA" id="ARBA00022553"/>
    </source>
</evidence>
<evidence type="ECO:0000259" key="10">
    <source>
        <dbReference type="PROSITE" id="PS50110"/>
    </source>
</evidence>
<evidence type="ECO:0000313" key="12">
    <source>
        <dbReference type="Proteomes" id="UP001649230"/>
    </source>
</evidence>
<evidence type="ECO:0000256" key="7">
    <source>
        <dbReference type="ARBA" id="ARBA00023163"/>
    </source>
</evidence>
<dbReference type="SMART" id="SM00342">
    <property type="entry name" value="HTH_ARAC"/>
    <property type="match status" value="1"/>
</dbReference>
<dbReference type="Gene3D" id="3.40.50.2300">
    <property type="match status" value="1"/>
</dbReference>
<evidence type="ECO:0000256" key="1">
    <source>
        <dbReference type="ARBA" id="ARBA00004496"/>
    </source>
</evidence>
<dbReference type="RefSeq" id="WP_235117676.1">
    <property type="nucleotide sequence ID" value="NZ_CP090978.1"/>
</dbReference>
<dbReference type="PRINTS" id="PR00032">
    <property type="entry name" value="HTHARAC"/>
</dbReference>
<dbReference type="Pfam" id="PF00072">
    <property type="entry name" value="Response_reg"/>
    <property type="match status" value="1"/>
</dbReference>
<evidence type="ECO:0000256" key="2">
    <source>
        <dbReference type="ARBA" id="ARBA00022490"/>
    </source>
</evidence>
<dbReference type="CDD" id="cd17536">
    <property type="entry name" value="REC_YesN-like"/>
    <property type="match status" value="1"/>
</dbReference>
<dbReference type="PROSITE" id="PS00041">
    <property type="entry name" value="HTH_ARAC_FAMILY_1"/>
    <property type="match status" value="1"/>
</dbReference>
<dbReference type="Pfam" id="PF12833">
    <property type="entry name" value="HTH_18"/>
    <property type="match status" value="1"/>
</dbReference>
<keyword evidence="3 8" id="KW-0597">Phosphoprotein</keyword>
<dbReference type="PANTHER" id="PTHR42713">
    <property type="entry name" value="HISTIDINE KINASE-RELATED"/>
    <property type="match status" value="1"/>
</dbReference>
<organism evidence="11 12">
    <name type="scientific">Paenibacillus hexagrammi</name>
    <dbReference type="NCBI Taxonomy" id="2908839"/>
    <lineage>
        <taxon>Bacteria</taxon>
        <taxon>Bacillati</taxon>
        <taxon>Bacillota</taxon>
        <taxon>Bacilli</taxon>
        <taxon>Bacillales</taxon>
        <taxon>Paenibacillaceae</taxon>
        <taxon>Paenibacillus</taxon>
    </lineage>
</organism>
<keyword evidence="4" id="KW-0902">Two-component regulatory system</keyword>
<keyword evidence="2" id="KW-0963">Cytoplasm</keyword>